<gene>
    <name evidence="1" type="ORF">DXC19_11585</name>
</gene>
<accession>A0A8B2ZNC5</accession>
<reference evidence="1 2" key="1">
    <citation type="submission" date="2018-08" db="EMBL/GenBank/DDBJ databases">
        <title>A genome reference for cultivated species of the human gut microbiota.</title>
        <authorList>
            <person name="Zou Y."/>
            <person name="Xue W."/>
            <person name="Luo G."/>
        </authorList>
    </citation>
    <scope>NUCLEOTIDE SEQUENCE [LARGE SCALE GENOMIC DNA]</scope>
    <source>
        <strain evidence="1 2">OM08-17AT</strain>
    </source>
</reference>
<evidence type="ECO:0000313" key="2">
    <source>
        <dbReference type="Proteomes" id="UP000261016"/>
    </source>
</evidence>
<name>A0A8B2ZNC5_STAWA</name>
<comment type="caution">
    <text evidence="1">The sequence shown here is derived from an EMBL/GenBank/DDBJ whole genome shotgun (WGS) entry which is preliminary data.</text>
</comment>
<dbReference type="RefSeq" id="WP_117725974.1">
    <property type="nucleotide sequence ID" value="NZ_CABMFV010000009.1"/>
</dbReference>
<dbReference type="EMBL" id="QSTD01000009">
    <property type="protein sequence ID" value="RGM28319.1"/>
    <property type="molecule type" value="Genomic_DNA"/>
</dbReference>
<dbReference type="Proteomes" id="UP000261016">
    <property type="component" value="Unassembled WGS sequence"/>
</dbReference>
<evidence type="ECO:0000313" key="1">
    <source>
        <dbReference type="EMBL" id="RGM28319.1"/>
    </source>
</evidence>
<proteinExistence type="predicted"/>
<organism evidence="1 2">
    <name type="scientific">Staphylococcus warneri</name>
    <dbReference type="NCBI Taxonomy" id="1292"/>
    <lineage>
        <taxon>Bacteria</taxon>
        <taxon>Bacillati</taxon>
        <taxon>Bacillota</taxon>
        <taxon>Bacilli</taxon>
        <taxon>Bacillales</taxon>
        <taxon>Staphylococcaceae</taxon>
        <taxon>Staphylococcus</taxon>
    </lineage>
</organism>
<protein>
    <submittedName>
        <fullName evidence="1">Uncharacterized protein</fullName>
    </submittedName>
</protein>
<sequence length="222" mass="26449">MNVFRAINRWVRPYMYDDEIKIPKKERKETKKQVKLTKITKAHKKPTELEAVKRGQLGVKLITLKEVLDKDSAFQRLDKSDSHIAYYFHSSNKHQIAVRFEPQSGFRYYKRNDIKRKNFKPLIYPKYESSDKTHLIPVGFHGSENDPRLLIGWSSKLNRGGIKKHEEKVININQNHTIYWFVDVEKHRDSGGAYWTSTVWFEDGSLLDEKKFYDKSKFHWSE</sequence>
<dbReference type="AlphaFoldDB" id="A0A8B2ZNC5"/>